<dbReference type="GO" id="GO:0047496">
    <property type="term" value="P:vesicle transport along microtubule"/>
    <property type="evidence" value="ECO:0007669"/>
    <property type="project" value="TreeGrafter"/>
</dbReference>
<evidence type="ECO:0000256" key="5">
    <source>
        <dbReference type="ARBA" id="ARBA00022701"/>
    </source>
</evidence>
<evidence type="ECO:0000256" key="4">
    <source>
        <dbReference type="ARBA" id="ARBA00022490"/>
    </source>
</evidence>
<dbReference type="GO" id="GO:0007020">
    <property type="term" value="P:microtubule nucleation"/>
    <property type="evidence" value="ECO:0007669"/>
    <property type="project" value="TreeGrafter"/>
</dbReference>
<evidence type="ECO:0000256" key="7">
    <source>
        <dbReference type="ARBA" id="ARBA00023212"/>
    </source>
</evidence>
<evidence type="ECO:0000256" key="6">
    <source>
        <dbReference type="ARBA" id="ARBA00023054"/>
    </source>
</evidence>
<dbReference type="Pfam" id="PF04880">
    <property type="entry name" value="NUDE_C"/>
    <property type="match status" value="1"/>
</dbReference>
<dbReference type="GO" id="GO:0000776">
    <property type="term" value="C:kinetochore"/>
    <property type="evidence" value="ECO:0007669"/>
    <property type="project" value="TreeGrafter"/>
</dbReference>
<evidence type="ECO:0000313" key="10">
    <source>
        <dbReference type="EMBL" id="AUG84429.1"/>
    </source>
</evidence>
<keyword evidence="6" id="KW-0175">Coiled coil</keyword>
<evidence type="ECO:0000256" key="8">
    <source>
        <dbReference type="SAM" id="MobiDB-lite"/>
    </source>
</evidence>
<dbReference type="EMBL" id="MG197679">
    <property type="protein sequence ID" value="AUG84429.1"/>
    <property type="molecule type" value="mRNA"/>
</dbReference>
<sequence>MNGEERNFSSPQEELQYWKELASDYKQSYEDAKEELDEFQASSRELEQELEAQLEQQEKKNRELVSSNSRLQMEVESLREKLESHQSVNHKTISDLEDKLAQVTAFKDELQKYIRELEQINDDLERTKRATVTSLEDFEARLNMALERNAFLESELEERDTMSVTIQRLKDEARDLRQELVVKDTGPIKSPTSKSIEKEEIDNNNSLNIDSNKLIDSEIIQPSTPTNKSTHSAYSNTGSPFTASARISALNIVGDLLRKVGALESKLASCRNFVKDQPPRPLKSGSTSPVSSPRAKRLHRSATGPSGGPPSAAGPQQGFVKVSV</sequence>
<feature type="region of interest" description="Disordered" evidence="8">
    <location>
        <begin position="186"/>
        <end position="209"/>
    </location>
</feature>
<dbReference type="InterPro" id="IPR006964">
    <property type="entry name" value="NUDE_dom"/>
</dbReference>
<dbReference type="AlphaFoldDB" id="A0A2H5BFC4"/>
<comment type="subcellular location">
    <subcellularLocation>
        <location evidence="2">Cytoplasm</location>
        <location evidence="2">Cytoskeleton</location>
        <location evidence="2">Microtubule organizing center</location>
        <location evidence="2">Centrosome</location>
    </subcellularLocation>
    <subcellularLocation>
        <location evidence="1">Cytoplasm</location>
        <location evidence="1">Cytoskeleton</location>
        <location evidence="1">Spindle</location>
    </subcellularLocation>
</comment>
<dbReference type="GO" id="GO:0007100">
    <property type="term" value="P:mitotic centrosome separation"/>
    <property type="evidence" value="ECO:0007669"/>
    <property type="project" value="TreeGrafter"/>
</dbReference>
<name>A0A2H5BFC4_PLADU</name>
<feature type="domain" description="NUDE" evidence="9">
    <location>
        <begin position="134"/>
        <end position="296"/>
    </location>
</feature>
<evidence type="ECO:0000259" key="9">
    <source>
        <dbReference type="Pfam" id="PF04880"/>
    </source>
</evidence>
<feature type="compositionally biased region" description="Low complexity" evidence="8">
    <location>
        <begin position="309"/>
        <end position="318"/>
    </location>
</feature>
<dbReference type="GO" id="GO:0005813">
    <property type="term" value="C:centrosome"/>
    <property type="evidence" value="ECO:0007669"/>
    <property type="project" value="UniProtKB-SubCell"/>
</dbReference>
<dbReference type="GO" id="GO:0007059">
    <property type="term" value="P:chromosome segregation"/>
    <property type="evidence" value="ECO:0007669"/>
    <property type="project" value="TreeGrafter"/>
</dbReference>
<reference evidence="10" key="1">
    <citation type="journal article" date="2017" name="BMC Dev. Biol.">
        <title>The asymmetric cell division machinery in the spiral-cleaving egg and embryo of the marine annelid Platynereis dumerilii.</title>
        <authorList>
            <person name="Nakama A.B."/>
            <person name="Chou H.C."/>
            <person name="Schneider S.Q."/>
        </authorList>
    </citation>
    <scope>NUCLEOTIDE SEQUENCE</scope>
</reference>
<dbReference type="PANTHER" id="PTHR10921:SF1">
    <property type="entry name" value="NUCLEAR DISTRIBUTION PROTEIN NUDE HOMOLOG"/>
    <property type="match status" value="1"/>
</dbReference>
<dbReference type="GO" id="GO:0005871">
    <property type="term" value="C:kinesin complex"/>
    <property type="evidence" value="ECO:0007669"/>
    <property type="project" value="TreeGrafter"/>
</dbReference>
<feature type="region of interest" description="Disordered" evidence="8">
    <location>
        <begin position="273"/>
        <end position="324"/>
    </location>
</feature>
<dbReference type="GO" id="GO:0008017">
    <property type="term" value="F:microtubule binding"/>
    <property type="evidence" value="ECO:0007669"/>
    <property type="project" value="InterPro"/>
</dbReference>
<keyword evidence="4" id="KW-0963">Cytoplasm</keyword>
<dbReference type="GO" id="GO:0016477">
    <property type="term" value="P:cell migration"/>
    <property type="evidence" value="ECO:0007669"/>
    <property type="project" value="TreeGrafter"/>
</dbReference>
<keyword evidence="5" id="KW-0493">Microtubule</keyword>
<dbReference type="GO" id="GO:0005874">
    <property type="term" value="C:microtubule"/>
    <property type="evidence" value="ECO:0007669"/>
    <property type="project" value="UniProtKB-KW"/>
</dbReference>
<dbReference type="InterPro" id="IPR033494">
    <property type="entry name" value="NUDE"/>
</dbReference>
<proteinExistence type="evidence at transcript level"/>
<accession>A0A2H5BFC4</accession>
<keyword evidence="7" id="KW-0206">Cytoskeleton</keyword>
<organism evidence="10">
    <name type="scientific">Platynereis dumerilii</name>
    <name type="common">Dumeril's clam worm</name>
    <dbReference type="NCBI Taxonomy" id="6359"/>
    <lineage>
        <taxon>Eukaryota</taxon>
        <taxon>Metazoa</taxon>
        <taxon>Spiralia</taxon>
        <taxon>Lophotrochozoa</taxon>
        <taxon>Annelida</taxon>
        <taxon>Polychaeta</taxon>
        <taxon>Errantia</taxon>
        <taxon>Phyllodocida</taxon>
        <taxon>Nereididae</taxon>
        <taxon>Platynereis</taxon>
    </lineage>
</organism>
<comment type="similarity">
    <text evidence="3">Belongs to the nudE family.</text>
</comment>
<evidence type="ECO:0000256" key="1">
    <source>
        <dbReference type="ARBA" id="ARBA00004186"/>
    </source>
</evidence>
<dbReference type="Gene3D" id="6.10.250.1080">
    <property type="match status" value="1"/>
</dbReference>
<evidence type="ECO:0000256" key="2">
    <source>
        <dbReference type="ARBA" id="ARBA00004300"/>
    </source>
</evidence>
<protein>
    <submittedName>
        <fullName evidence="10">Ndel1</fullName>
    </submittedName>
</protein>
<dbReference type="GO" id="GO:0051642">
    <property type="term" value="P:centrosome localization"/>
    <property type="evidence" value="ECO:0007669"/>
    <property type="project" value="TreeGrafter"/>
</dbReference>
<dbReference type="PANTHER" id="PTHR10921">
    <property type="entry name" value="NUCLEAR DISTRIBUTION PROTEIN NUDE HOMOLOG 1"/>
    <property type="match status" value="1"/>
</dbReference>
<feature type="region of interest" description="Disordered" evidence="8">
    <location>
        <begin position="29"/>
        <end position="69"/>
    </location>
</feature>
<dbReference type="GO" id="GO:0000132">
    <property type="term" value="P:establishment of mitotic spindle orientation"/>
    <property type="evidence" value="ECO:0007669"/>
    <property type="project" value="TreeGrafter"/>
</dbReference>
<evidence type="ECO:0000256" key="3">
    <source>
        <dbReference type="ARBA" id="ARBA00007429"/>
    </source>
</evidence>
<dbReference type="GO" id="GO:0005819">
    <property type="term" value="C:spindle"/>
    <property type="evidence" value="ECO:0007669"/>
    <property type="project" value="UniProtKB-SubCell"/>
</dbReference>